<dbReference type="EMBL" id="UWOC01000013">
    <property type="protein sequence ID" value="VCU07146.1"/>
    <property type="molecule type" value="Genomic_DNA"/>
</dbReference>
<evidence type="ECO:0000313" key="3">
    <source>
        <dbReference type="Proteomes" id="UP000289200"/>
    </source>
</evidence>
<dbReference type="Proteomes" id="UP000289200">
    <property type="component" value="Unassembled WGS sequence"/>
</dbReference>
<organism evidence="2 3">
    <name type="scientific">Rhodoplanes serenus</name>
    <dbReference type="NCBI Taxonomy" id="200615"/>
    <lineage>
        <taxon>Bacteria</taxon>
        <taxon>Pseudomonadati</taxon>
        <taxon>Pseudomonadota</taxon>
        <taxon>Alphaproteobacteria</taxon>
        <taxon>Hyphomicrobiales</taxon>
        <taxon>Nitrobacteraceae</taxon>
        <taxon>Rhodoplanes</taxon>
    </lineage>
</organism>
<dbReference type="AlphaFoldDB" id="A0A447CPY4"/>
<protein>
    <submittedName>
        <fullName evidence="2">Uncharacterized protein</fullName>
    </submittedName>
</protein>
<dbReference type="OrthoDB" id="8237838at2"/>
<gene>
    <name evidence="2" type="ORF">RHODGE_RHODGE_00251</name>
</gene>
<accession>A0A447CPY4</accession>
<dbReference type="RefSeq" id="WP_129607334.1">
    <property type="nucleotide sequence ID" value="NZ_UWOC01000013.1"/>
</dbReference>
<reference evidence="3" key="1">
    <citation type="submission" date="2018-10" db="EMBL/GenBank/DDBJ databases">
        <authorList>
            <person name="Peiro R."/>
            <person name="Begona"/>
            <person name="Cbmso G."/>
            <person name="Lopez M."/>
            <person name="Gonzalez S."/>
            <person name="Sacristan E."/>
            <person name="Castillo E."/>
        </authorList>
    </citation>
    <scope>NUCLEOTIDE SEQUENCE [LARGE SCALE GENOMIC DNA]</scope>
</reference>
<keyword evidence="3" id="KW-1185">Reference proteome</keyword>
<name>A0A447CPY4_9BRAD</name>
<sequence length="187" mass="19102">MQSVIVPETEGRSFVCRGGGLGRAAAAGLVAAAALAVAGCSSLPDPSQVKLLPSASAFVPSTPGEFAKATVNSSRPVSPGDLVDAQGACPAAASSSEPGATERPLRGVGLDMTECEVVQTIGPAQSTEIGTNERGERSVVMTYASSERSGIYRFTGGRLTTIERGPEPAAPERPARRKPPAKRQQPA</sequence>
<proteinExistence type="predicted"/>
<comment type="caution">
    <text evidence="2">The sequence shown here is derived from an EMBL/GenBank/DDBJ whole genome shotgun (WGS) entry which is preliminary data.</text>
</comment>
<evidence type="ECO:0000313" key="2">
    <source>
        <dbReference type="EMBL" id="VCU07146.1"/>
    </source>
</evidence>
<feature type="region of interest" description="Disordered" evidence="1">
    <location>
        <begin position="157"/>
        <end position="187"/>
    </location>
</feature>
<evidence type="ECO:0000256" key="1">
    <source>
        <dbReference type="SAM" id="MobiDB-lite"/>
    </source>
</evidence>